<name>A0A261U6Y6_9BORD</name>
<dbReference type="Proteomes" id="UP000216885">
    <property type="component" value="Unassembled WGS sequence"/>
</dbReference>
<comment type="caution">
    <text evidence="1">The sequence shown here is derived from an EMBL/GenBank/DDBJ whole genome shotgun (WGS) entry which is preliminary data.</text>
</comment>
<organism evidence="1 2">
    <name type="scientific">Bordetella genomosp. 4</name>
    <dbReference type="NCBI Taxonomy" id="463044"/>
    <lineage>
        <taxon>Bacteria</taxon>
        <taxon>Pseudomonadati</taxon>
        <taxon>Pseudomonadota</taxon>
        <taxon>Betaproteobacteria</taxon>
        <taxon>Burkholderiales</taxon>
        <taxon>Alcaligenaceae</taxon>
        <taxon>Bordetella</taxon>
    </lineage>
</organism>
<dbReference type="InterPro" id="IPR056950">
    <property type="entry name" value="Phage_tail_terminator_3"/>
</dbReference>
<evidence type="ECO:0008006" key="3">
    <source>
        <dbReference type="Google" id="ProtNLM"/>
    </source>
</evidence>
<dbReference type="Pfam" id="PF23842">
    <property type="entry name" value="Phage_tail_terminator_3"/>
    <property type="match status" value="1"/>
</dbReference>
<protein>
    <recommendedName>
        <fullName evidence="3">DUF3168 domain-containing protein</fullName>
    </recommendedName>
</protein>
<dbReference type="AlphaFoldDB" id="A0A261U6Y6"/>
<dbReference type="RefSeq" id="WP_094837736.1">
    <property type="nucleotide sequence ID" value="NZ_NEVQ01000012.1"/>
</dbReference>
<dbReference type="EMBL" id="NEVQ01000012">
    <property type="protein sequence ID" value="OZI57669.1"/>
    <property type="molecule type" value="Genomic_DNA"/>
</dbReference>
<accession>A0A261U6Y6</accession>
<keyword evidence="2" id="KW-1185">Reference proteome</keyword>
<evidence type="ECO:0000313" key="2">
    <source>
        <dbReference type="Proteomes" id="UP000216885"/>
    </source>
</evidence>
<sequence>MFDEFVEWLRLILGTKYQYSRGMWVDSPALVTARIAAIYAMGGPQPDVDDRRPRFRVLLLGPQSGRQYAADIQTDMELLMQAVQGDLLPCGAASVLAIGEPAGPAYTTENRPWMSLDFQVIF</sequence>
<reference evidence="1 2" key="1">
    <citation type="submission" date="2017-05" db="EMBL/GenBank/DDBJ databases">
        <title>Complete and WGS of Bordetella genogroups.</title>
        <authorList>
            <person name="Spilker T."/>
            <person name="LiPuma J."/>
        </authorList>
    </citation>
    <scope>NUCLEOTIDE SEQUENCE [LARGE SCALE GENOMIC DNA]</scope>
    <source>
        <strain evidence="1 2">AU9919</strain>
    </source>
</reference>
<evidence type="ECO:0000313" key="1">
    <source>
        <dbReference type="EMBL" id="OZI57669.1"/>
    </source>
</evidence>
<proteinExistence type="predicted"/>
<gene>
    <name evidence="1" type="ORF">CAL20_09855</name>
</gene>